<reference evidence="1 2" key="1">
    <citation type="submission" date="2022-04" db="EMBL/GenBank/DDBJ databases">
        <title>Positive selection, recombination, and allopatry shape intraspecific diversity of widespread and dominant cyanobacteria.</title>
        <authorList>
            <person name="Wei J."/>
            <person name="Shu W."/>
            <person name="Hu C."/>
        </authorList>
    </citation>
    <scope>NUCLEOTIDE SEQUENCE [LARGE SCALE GENOMIC DNA]</scope>
    <source>
        <strain evidence="1 2">GB2-A5</strain>
    </source>
</reference>
<organism evidence="1 2">
    <name type="scientific">Funiculus sociatus GB2-A5</name>
    <dbReference type="NCBI Taxonomy" id="2933946"/>
    <lineage>
        <taxon>Bacteria</taxon>
        <taxon>Bacillati</taxon>
        <taxon>Cyanobacteriota</taxon>
        <taxon>Cyanophyceae</taxon>
        <taxon>Coleofasciculales</taxon>
        <taxon>Coleofasciculaceae</taxon>
        <taxon>Funiculus</taxon>
    </lineage>
</organism>
<proteinExistence type="predicted"/>
<evidence type="ECO:0000313" key="1">
    <source>
        <dbReference type="EMBL" id="MEP0867094.1"/>
    </source>
</evidence>
<dbReference type="EMBL" id="JAMPKK010000059">
    <property type="protein sequence ID" value="MEP0867094.1"/>
    <property type="molecule type" value="Genomic_DNA"/>
</dbReference>
<sequence length="98" mass="11334">MTLHPISAESNLVDLIETFIQRANKYLDKYYQAETEYKDVEGILSEIDAMACLADNQALYAEFHPEEEEKQVEAQFQSVQEIQLHLADCEKELISAFF</sequence>
<dbReference type="Proteomes" id="UP001442494">
    <property type="component" value="Unassembled WGS sequence"/>
</dbReference>
<comment type="caution">
    <text evidence="1">The sequence shown here is derived from an EMBL/GenBank/DDBJ whole genome shotgun (WGS) entry which is preliminary data.</text>
</comment>
<keyword evidence="2" id="KW-1185">Reference proteome</keyword>
<gene>
    <name evidence="1" type="ORF">NDI37_21825</name>
</gene>
<dbReference type="RefSeq" id="WP_190417122.1">
    <property type="nucleotide sequence ID" value="NZ_JAMPKK010000059.1"/>
</dbReference>
<protein>
    <submittedName>
        <fullName evidence="1">Uncharacterized protein</fullName>
    </submittedName>
</protein>
<evidence type="ECO:0000313" key="2">
    <source>
        <dbReference type="Proteomes" id="UP001442494"/>
    </source>
</evidence>
<accession>A0ABV0JUH0</accession>
<name>A0ABV0JUH0_9CYAN</name>